<evidence type="ECO:0000313" key="3">
    <source>
        <dbReference type="EMBL" id="MEN7550387.1"/>
    </source>
</evidence>
<evidence type="ECO:0000256" key="2">
    <source>
        <dbReference type="ARBA" id="ARBA00023295"/>
    </source>
</evidence>
<accession>A0AAW9SAC9</accession>
<dbReference type="PROSITE" id="PS00928">
    <property type="entry name" value="TREHALASE_2"/>
    <property type="match status" value="1"/>
</dbReference>
<keyword evidence="1" id="KW-0378">Hydrolase</keyword>
<dbReference type="RefSeq" id="WP_346823168.1">
    <property type="nucleotide sequence ID" value="NZ_JBDKWZ010000013.1"/>
</dbReference>
<dbReference type="InterPro" id="IPR008928">
    <property type="entry name" value="6-hairpin_glycosidase_sf"/>
</dbReference>
<dbReference type="InterPro" id="IPR012341">
    <property type="entry name" value="6hp_glycosidase-like_sf"/>
</dbReference>
<dbReference type="SUPFAM" id="SSF48208">
    <property type="entry name" value="Six-hairpin glycosidases"/>
    <property type="match status" value="1"/>
</dbReference>
<dbReference type="Proteomes" id="UP001403385">
    <property type="component" value="Unassembled WGS sequence"/>
</dbReference>
<dbReference type="GO" id="GO:0004555">
    <property type="term" value="F:alpha,alpha-trehalase activity"/>
    <property type="evidence" value="ECO:0007669"/>
    <property type="project" value="InterPro"/>
</dbReference>
<dbReference type="AlphaFoldDB" id="A0AAW9SAC9"/>
<comment type="caution">
    <text evidence="3">The sequence shown here is derived from an EMBL/GenBank/DDBJ whole genome shotgun (WGS) entry which is preliminary data.</text>
</comment>
<proteinExistence type="predicted"/>
<dbReference type="NCBIfam" id="NF009773">
    <property type="entry name" value="PRK13270.1"/>
    <property type="match status" value="1"/>
</dbReference>
<gene>
    <name evidence="3" type="primary">treA</name>
    <name evidence="3" type="ORF">AAG747_20885</name>
</gene>
<evidence type="ECO:0000256" key="1">
    <source>
        <dbReference type="ARBA" id="ARBA00022801"/>
    </source>
</evidence>
<dbReference type="InterPro" id="IPR018232">
    <property type="entry name" value="Glyco_hydro_37_CS"/>
</dbReference>
<dbReference type="PROSITE" id="PS51257">
    <property type="entry name" value="PROKAR_LIPOPROTEIN"/>
    <property type="match status" value="1"/>
</dbReference>
<dbReference type="Gene3D" id="1.50.10.10">
    <property type="match status" value="1"/>
</dbReference>
<sequence length="545" mass="62742">MTTTSIKHLFIILLLLSGLYACKDRKEKGQEIKRYIPDKAFSELFDQVQTHAVFKDSKTFVDCIPLSSPLEIRALYQKQKEDQNFNLSEFIHAHFQLPASSQNTFQSDSSRSMQEHILALWPYLTRKATFTPATSSLLPLPEPYIVPGGRFREIYYWDSYFTMLGLAASNEWTLIQNMVNNFSYLIEEVGFIPNGNRSYYLSRSQPPFYASMVMLLAQQQSMDSVLRYLPQLEKEYNFWMDGKDLLTPRQPGHKRVVRLEPDVILNRYWDNSQTPRAESYAEDVTLAKDLPDTDQKNLYRNIKAACESGWDFSSRWFKDGQSLSSIFTTQIIPVDLNCLLYKLEYTLYELNLHQKNEAKAIYYRAIADLRKEAILKYCWNEELGFFVDYNFQEKQASPVLSLASVYPLYFGIATNRQASKVAEKLAESFLLSGGLVTTLTDTGQQWDYPNGWAPLQWLAIQGLKNYQQDSLATEITQKWLHLNRKIYQQTGKMVEKYNVADTSLSGGGGEYPLQDGFGWTNGVALALLTVLEKDTLPVLEPEKVK</sequence>
<dbReference type="PANTHER" id="PTHR23403">
    <property type="entry name" value="TREHALASE"/>
    <property type="match status" value="1"/>
</dbReference>
<reference evidence="3 4" key="1">
    <citation type="submission" date="2024-04" db="EMBL/GenBank/DDBJ databases">
        <title>Novel genus in family Flammeovirgaceae.</title>
        <authorList>
            <person name="Nguyen T.H."/>
            <person name="Vuong T.Q."/>
            <person name="Le H."/>
            <person name="Kim S.-G."/>
        </authorList>
    </citation>
    <scope>NUCLEOTIDE SEQUENCE [LARGE SCALE GENOMIC DNA]</scope>
    <source>
        <strain evidence="3 4">JCM 23209</strain>
    </source>
</reference>
<dbReference type="Pfam" id="PF01204">
    <property type="entry name" value="Trehalase"/>
    <property type="match status" value="1"/>
</dbReference>
<evidence type="ECO:0000313" key="4">
    <source>
        <dbReference type="Proteomes" id="UP001403385"/>
    </source>
</evidence>
<protein>
    <submittedName>
        <fullName evidence="3">Alpha,alpha-trehalase TreA</fullName>
    </submittedName>
</protein>
<organism evidence="3 4">
    <name type="scientific">Rapidithrix thailandica</name>
    <dbReference type="NCBI Taxonomy" id="413964"/>
    <lineage>
        <taxon>Bacteria</taxon>
        <taxon>Pseudomonadati</taxon>
        <taxon>Bacteroidota</taxon>
        <taxon>Cytophagia</taxon>
        <taxon>Cytophagales</taxon>
        <taxon>Flammeovirgaceae</taxon>
        <taxon>Rapidithrix</taxon>
    </lineage>
</organism>
<name>A0AAW9SAC9_9BACT</name>
<dbReference type="GO" id="GO:0005993">
    <property type="term" value="P:trehalose catabolic process"/>
    <property type="evidence" value="ECO:0007669"/>
    <property type="project" value="TreeGrafter"/>
</dbReference>
<dbReference type="EMBL" id="JBDKWZ010000013">
    <property type="protein sequence ID" value="MEN7550387.1"/>
    <property type="molecule type" value="Genomic_DNA"/>
</dbReference>
<dbReference type="InterPro" id="IPR001661">
    <property type="entry name" value="Glyco_hydro_37"/>
</dbReference>
<dbReference type="PANTHER" id="PTHR23403:SF1">
    <property type="entry name" value="TREHALASE"/>
    <property type="match status" value="1"/>
</dbReference>
<dbReference type="NCBIfam" id="NF009774">
    <property type="entry name" value="PRK13271.1"/>
    <property type="match status" value="1"/>
</dbReference>
<dbReference type="PROSITE" id="PS00927">
    <property type="entry name" value="TREHALASE_1"/>
    <property type="match status" value="1"/>
</dbReference>
<dbReference type="PRINTS" id="PR00744">
    <property type="entry name" value="GLHYDRLASE37"/>
</dbReference>
<keyword evidence="2" id="KW-0326">Glycosidase</keyword>
<keyword evidence="4" id="KW-1185">Reference proteome</keyword>